<protein>
    <submittedName>
        <fullName evidence="5">Uncharacterized protein</fullName>
    </submittedName>
</protein>
<organism evidence="5">
    <name type="scientific">Theileria annulata</name>
    <dbReference type="NCBI Taxonomy" id="5874"/>
    <lineage>
        <taxon>Eukaryota</taxon>
        <taxon>Sar</taxon>
        <taxon>Alveolata</taxon>
        <taxon>Apicomplexa</taxon>
        <taxon>Aconoidasida</taxon>
        <taxon>Piroplasmida</taxon>
        <taxon>Theileriidae</taxon>
        <taxon>Theileria</taxon>
    </lineage>
</organism>
<keyword evidence="1" id="KW-0175">Coiled coil</keyword>
<sequence length="623" mass="71115">MRYTIYTVKKRGYPNFTNLFTKLLVIQFIILCNFINKNITGAFALSTIDKQDLKNVAKNIELGAKKTANGLGMAKDVLSNMYEFSKNMNDTINNYHRNKFNIENEVENKYAGKVGKKEEEKEKEENTTDAIKRKITSVNKMIKDKVLGDDSDTDTETETEGEAKNDVENVNRNYHQENQPRKGPKPSVVRKDPLAKDWEKIKAKVLRRKLYKYYTFGNENVREENYNQLEHSIGFEKFLRPFIASLSPEFKSLLRGQPVNYFKTYVTISQKLFSLTNPILKSVTNFDGSTTASEVISFDHELHTPVKPSYLQLFQTPNITVSPQSAVLNGRDLTEKEITELKIEYEKTKVRLKSWEVDANIRQTTLLKTLYLLVSDVTTRDTVTRLENLAKALGYNIVKKGKDSNPVSGAPVANNLGADMFWVSGNNPFILGHLATMMLGYTDYESFFSDYPKRRFYSWLELVRSGPGGSINRLDYMCGVRRGSRYARGSNGLVYKKISTAKRYEHNVSSDGVFLCEMLEVLLRSINLTMDSMGDLLNQKGGNYEPNVGSIINGKRMQAKLCSNPGDGTIAVRCDFEHSKLLGEETYVGVPETEVTELRRRLSEAFDVFLMMSLLHFHSFKYF</sequence>
<dbReference type="AlphaFoldDB" id="A0A3B0MH93"/>
<keyword evidence="3" id="KW-0812">Transmembrane</keyword>
<accession>A0A3B0MH93</accession>
<proteinExistence type="predicted"/>
<evidence type="ECO:0000256" key="2">
    <source>
        <dbReference type="SAM" id="MobiDB-lite"/>
    </source>
</evidence>
<name>A0A3B0MH93_THEAN</name>
<dbReference type="VEuPathDB" id="PiroplasmaDB:TA19445"/>
<evidence type="ECO:0000256" key="1">
    <source>
        <dbReference type="SAM" id="Coils"/>
    </source>
</evidence>
<feature type="coiled-coil region" evidence="1">
    <location>
        <begin position="331"/>
        <end position="358"/>
    </location>
</feature>
<dbReference type="EMBL" id="UIVS01000001">
    <property type="protein sequence ID" value="SVP89387.1"/>
    <property type="molecule type" value="Genomic_DNA"/>
</dbReference>
<dbReference type="EMBL" id="UIVT01000001">
    <property type="protein sequence ID" value="SVP88210.1"/>
    <property type="molecule type" value="Genomic_DNA"/>
</dbReference>
<evidence type="ECO:0000313" key="4">
    <source>
        <dbReference type="EMBL" id="SVP88210.1"/>
    </source>
</evidence>
<feature type="region of interest" description="Disordered" evidence="2">
    <location>
        <begin position="146"/>
        <end position="191"/>
    </location>
</feature>
<keyword evidence="3" id="KW-1133">Transmembrane helix</keyword>
<feature type="transmembrane region" description="Helical" evidence="3">
    <location>
        <begin position="12"/>
        <end position="31"/>
    </location>
</feature>
<evidence type="ECO:0000313" key="5">
    <source>
        <dbReference type="EMBL" id="SVP89387.1"/>
    </source>
</evidence>
<feature type="compositionally biased region" description="Basic and acidic residues" evidence="2">
    <location>
        <begin position="161"/>
        <end position="180"/>
    </location>
</feature>
<keyword evidence="3" id="KW-0472">Membrane</keyword>
<evidence type="ECO:0000256" key="3">
    <source>
        <dbReference type="SAM" id="Phobius"/>
    </source>
</evidence>
<feature type="compositionally biased region" description="Acidic residues" evidence="2">
    <location>
        <begin position="149"/>
        <end position="160"/>
    </location>
</feature>
<reference evidence="5" key="1">
    <citation type="submission" date="2018-07" db="EMBL/GenBank/DDBJ databases">
        <authorList>
            <person name="Quirk P.G."/>
            <person name="Krulwich T.A."/>
        </authorList>
    </citation>
    <scope>NUCLEOTIDE SEQUENCE</scope>
    <source>
        <strain evidence="5">Anand</strain>
    </source>
</reference>
<gene>
    <name evidence="4" type="ORF">TAT_000007800</name>
    <name evidence="5" type="ORF">TAV_000007600</name>
</gene>